<dbReference type="Gene3D" id="3.40.50.300">
    <property type="entry name" value="P-loop containing nucleotide triphosphate hydrolases"/>
    <property type="match status" value="2"/>
</dbReference>
<comment type="caution">
    <text evidence="8">The sequence shown here is derived from an EMBL/GenBank/DDBJ whole genome shotgun (WGS) entry which is preliminary data.</text>
</comment>
<feature type="region of interest" description="Disordered" evidence="6">
    <location>
        <begin position="452"/>
        <end position="472"/>
    </location>
</feature>
<dbReference type="InterPro" id="IPR050747">
    <property type="entry name" value="Mitochondrial_chaperone_BCS1"/>
</dbReference>
<gene>
    <name evidence="8" type="ORF">MKW94_014598</name>
</gene>
<keyword evidence="3" id="KW-0460">Magnesium</keyword>
<evidence type="ECO:0000256" key="3">
    <source>
        <dbReference type="ARBA" id="ARBA00022842"/>
    </source>
</evidence>
<keyword evidence="5" id="KW-0547">Nucleotide-binding</keyword>
<feature type="compositionally biased region" description="Basic and acidic residues" evidence="6">
    <location>
        <begin position="452"/>
        <end position="463"/>
    </location>
</feature>
<keyword evidence="9" id="KW-1185">Reference proteome</keyword>
<evidence type="ECO:0000256" key="4">
    <source>
        <dbReference type="ARBA" id="ARBA00049360"/>
    </source>
</evidence>
<dbReference type="GO" id="GO:0005524">
    <property type="term" value="F:ATP binding"/>
    <property type="evidence" value="ECO:0007669"/>
    <property type="project" value="UniProtKB-KW"/>
</dbReference>
<dbReference type="InterPro" id="IPR058017">
    <property type="entry name" value="At3g28540-like_C"/>
</dbReference>
<dbReference type="SUPFAM" id="SSF52540">
    <property type="entry name" value="P-loop containing nucleoside triphosphate hydrolases"/>
    <property type="match status" value="1"/>
</dbReference>
<dbReference type="EMBL" id="JAJJMA010333734">
    <property type="protein sequence ID" value="MCL7050968.1"/>
    <property type="molecule type" value="Genomic_DNA"/>
</dbReference>
<comment type="cofactor">
    <cofactor evidence="1">
        <name>Mg(2+)</name>
        <dbReference type="ChEBI" id="CHEBI:18420"/>
    </cofactor>
</comment>
<comment type="catalytic activity">
    <reaction evidence="4">
        <text>ATP + H2O = ADP + phosphate + H(+)</text>
        <dbReference type="Rhea" id="RHEA:13065"/>
        <dbReference type="ChEBI" id="CHEBI:15377"/>
        <dbReference type="ChEBI" id="CHEBI:15378"/>
        <dbReference type="ChEBI" id="CHEBI:30616"/>
        <dbReference type="ChEBI" id="CHEBI:43474"/>
        <dbReference type="ChEBI" id="CHEBI:456216"/>
    </reaction>
</comment>
<evidence type="ECO:0000259" key="7">
    <source>
        <dbReference type="SMART" id="SM00382"/>
    </source>
</evidence>
<name>A0AA42B4B3_PAPNU</name>
<dbReference type="InterPro" id="IPR003593">
    <property type="entry name" value="AAA+_ATPase"/>
</dbReference>
<dbReference type="GO" id="GO:0016887">
    <property type="term" value="F:ATP hydrolysis activity"/>
    <property type="evidence" value="ECO:0007669"/>
    <property type="project" value="InterPro"/>
</dbReference>
<evidence type="ECO:0000256" key="5">
    <source>
        <dbReference type="RuleBase" id="RU003651"/>
    </source>
</evidence>
<dbReference type="Pfam" id="PF14363">
    <property type="entry name" value="AAA_assoc"/>
    <property type="match status" value="1"/>
</dbReference>
<dbReference type="PANTHER" id="PTHR23070">
    <property type="entry name" value="BCS1 AAA-TYPE ATPASE"/>
    <property type="match status" value="1"/>
</dbReference>
<reference evidence="8" key="1">
    <citation type="submission" date="2022-03" db="EMBL/GenBank/DDBJ databases">
        <title>A functionally conserved STORR gene fusion in Papaver species that diverged 16.8 million years ago.</title>
        <authorList>
            <person name="Catania T."/>
        </authorList>
    </citation>
    <scope>NUCLEOTIDE SEQUENCE</scope>
    <source>
        <strain evidence="8">S-191538</strain>
    </source>
</reference>
<accession>A0AA42B4B3</accession>
<keyword evidence="5" id="KW-0067">ATP-binding</keyword>
<sequence length="472" mass="53848">MFHGMGGNFPSFTSTMFQHSASISGSVMMLSTAYNYVPHPVRAHIYSLYQHTVDLFVKWLLSLWFVDWFVSRFRTVAPDIPKIMKVAINEYQRVGKFHNQIFEAADTYLNTKISPTTMKGLEFSKSEKDKGVTVSVNKRYQTIEDDFEGIQIKWSLVAESTDDESSTRFEVSFEEKHYGKVVESYIPHILKIAKELKDGKKTLKLYRGSGGGVSLQHPSTFQTLAMDHDLKKDIIDDLDRFVSRRDYYKRVGKAWKRGYLLYGPPGTGKSSLVAAMANYLNFDVYDLELTNVHSNCQLRSDIDCSAELRDRNDPLGRPKSRSTELTLSGLLNVIDGIWSCCGDERIIIFTTNHKDKLDPALLRPGRMDKHIHMSYITPQGFRILASNYLSIDKHHLFGEIEELIQESQTTPAEVAEEVMVSDDADVSLNGLVQFLKRKLLETKQLKEQEEAQKALKEETDHVTPKCTCSKNQ</sequence>
<dbReference type="InterPro" id="IPR025753">
    <property type="entry name" value="AAA_N_dom"/>
</dbReference>
<dbReference type="Pfam" id="PF25568">
    <property type="entry name" value="AAA_lid_At3g28540"/>
    <property type="match status" value="1"/>
</dbReference>
<dbReference type="Proteomes" id="UP001177140">
    <property type="component" value="Unassembled WGS sequence"/>
</dbReference>
<dbReference type="PROSITE" id="PS00674">
    <property type="entry name" value="AAA"/>
    <property type="match status" value="1"/>
</dbReference>
<dbReference type="AlphaFoldDB" id="A0AA42B4B3"/>
<dbReference type="GO" id="GO:0006950">
    <property type="term" value="P:response to stress"/>
    <property type="evidence" value="ECO:0007669"/>
    <property type="project" value="UniProtKB-ARBA"/>
</dbReference>
<comment type="similarity">
    <text evidence="2">Belongs to the AAA ATPase family. BCS1 subfamily.</text>
</comment>
<dbReference type="SMART" id="SM00382">
    <property type="entry name" value="AAA"/>
    <property type="match status" value="1"/>
</dbReference>
<dbReference type="Pfam" id="PF00004">
    <property type="entry name" value="AAA"/>
    <property type="match status" value="1"/>
</dbReference>
<dbReference type="InterPro" id="IPR003960">
    <property type="entry name" value="ATPase_AAA_CS"/>
</dbReference>
<organism evidence="8 9">
    <name type="scientific">Papaver nudicaule</name>
    <name type="common">Iceland poppy</name>
    <dbReference type="NCBI Taxonomy" id="74823"/>
    <lineage>
        <taxon>Eukaryota</taxon>
        <taxon>Viridiplantae</taxon>
        <taxon>Streptophyta</taxon>
        <taxon>Embryophyta</taxon>
        <taxon>Tracheophyta</taxon>
        <taxon>Spermatophyta</taxon>
        <taxon>Magnoliopsida</taxon>
        <taxon>Ranunculales</taxon>
        <taxon>Papaveraceae</taxon>
        <taxon>Papaveroideae</taxon>
        <taxon>Papaver</taxon>
    </lineage>
</organism>
<feature type="domain" description="AAA+ ATPase" evidence="7">
    <location>
        <begin position="255"/>
        <end position="377"/>
    </location>
</feature>
<evidence type="ECO:0000313" key="9">
    <source>
        <dbReference type="Proteomes" id="UP001177140"/>
    </source>
</evidence>
<evidence type="ECO:0000256" key="6">
    <source>
        <dbReference type="SAM" id="MobiDB-lite"/>
    </source>
</evidence>
<proteinExistence type="inferred from homology"/>
<dbReference type="InterPro" id="IPR027417">
    <property type="entry name" value="P-loop_NTPase"/>
</dbReference>
<dbReference type="InterPro" id="IPR003959">
    <property type="entry name" value="ATPase_AAA_core"/>
</dbReference>
<dbReference type="Gene3D" id="6.10.280.40">
    <property type="match status" value="1"/>
</dbReference>
<evidence type="ECO:0000313" key="8">
    <source>
        <dbReference type="EMBL" id="MCL7050968.1"/>
    </source>
</evidence>
<dbReference type="CDD" id="cd19510">
    <property type="entry name" value="RecA-like_BCS1"/>
    <property type="match status" value="1"/>
</dbReference>
<protein>
    <recommendedName>
        <fullName evidence="7">AAA+ ATPase domain-containing protein</fullName>
    </recommendedName>
</protein>
<evidence type="ECO:0000256" key="1">
    <source>
        <dbReference type="ARBA" id="ARBA00001946"/>
    </source>
</evidence>
<evidence type="ECO:0000256" key="2">
    <source>
        <dbReference type="ARBA" id="ARBA00007448"/>
    </source>
</evidence>